<evidence type="ECO:0000256" key="9">
    <source>
        <dbReference type="ARBA" id="ARBA00041222"/>
    </source>
</evidence>
<feature type="domain" description="Thiolase N-terminal" evidence="12">
    <location>
        <begin position="5"/>
        <end position="267"/>
    </location>
</feature>
<dbReference type="EMBL" id="AP024955">
    <property type="protein sequence ID" value="BCZ79043.1"/>
    <property type="molecule type" value="Genomic_DNA"/>
</dbReference>
<gene>
    <name evidence="14" type="primary">pcaF_1</name>
    <name evidence="14" type="ORF">PTKU64_27180</name>
</gene>
<dbReference type="PROSITE" id="PS00099">
    <property type="entry name" value="THIOLASE_3"/>
    <property type="match status" value="1"/>
</dbReference>
<organism evidence="14 15">
    <name type="scientific">Paraburkholderia terrae</name>
    <dbReference type="NCBI Taxonomy" id="311230"/>
    <lineage>
        <taxon>Bacteria</taxon>
        <taxon>Pseudomonadati</taxon>
        <taxon>Pseudomonadota</taxon>
        <taxon>Betaproteobacteria</taxon>
        <taxon>Burkholderiales</taxon>
        <taxon>Burkholderiaceae</taxon>
        <taxon>Paraburkholderia</taxon>
    </lineage>
</organism>
<evidence type="ECO:0000256" key="8">
    <source>
        <dbReference type="ARBA" id="ARBA00023315"/>
    </source>
</evidence>
<evidence type="ECO:0000256" key="1">
    <source>
        <dbReference type="ARBA" id="ARBA00003720"/>
    </source>
</evidence>
<evidence type="ECO:0000256" key="4">
    <source>
        <dbReference type="ARBA" id="ARBA00012233"/>
    </source>
</evidence>
<comment type="function">
    <text evidence="1">Catalyzes thiolytic cleavage of beta-ketoadipyl-CoA to succinyl-CoA and acetyl-CoA.</text>
</comment>
<keyword evidence="15" id="KW-1185">Reference proteome</keyword>
<evidence type="ECO:0000256" key="2">
    <source>
        <dbReference type="ARBA" id="ARBA00005071"/>
    </source>
</evidence>
<dbReference type="RefSeq" id="WP_114221378.1">
    <property type="nucleotide sequence ID" value="NZ_AP024955.1"/>
</dbReference>
<dbReference type="InterPro" id="IPR020616">
    <property type="entry name" value="Thiolase_N"/>
</dbReference>
<dbReference type="NCBIfam" id="TIGR01930">
    <property type="entry name" value="AcCoA-C-Actrans"/>
    <property type="match status" value="1"/>
</dbReference>
<dbReference type="EC" id="2.3.1.174" evidence="4"/>
<dbReference type="Pfam" id="PF00108">
    <property type="entry name" value="Thiolase_N"/>
    <property type="match status" value="1"/>
</dbReference>
<dbReference type="NCBIfam" id="NF006551">
    <property type="entry name" value="PRK09050.1"/>
    <property type="match status" value="1"/>
</dbReference>
<dbReference type="InterPro" id="IPR020613">
    <property type="entry name" value="Thiolase_CS"/>
</dbReference>
<comment type="catalytic activity">
    <reaction evidence="10">
        <text>succinyl-CoA + acetyl-CoA = 3-oxoadipyl-CoA + CoA</text>
        <dbReference type="Rhea" id="RHEA:19481"/>
        <dbReference type="ChEBI" id="CHEBI:57287"/>
        <dbReference type="ChEBI" id="CHEBI:57288"/>
        <dbReference type="ChEBI" id="CHEBI:57292"/>
        <dbReference type="ChEBI" id="CHEBI:57348"/>
        <dbReference type="EC" id="2.3.1.174"/>
    </reaction>
</comment>
<dbReference type="NCBIfam" id="TIGR02430">
    <property type="entry name" value="pcaF"/>
    <property type="match status" value="1"/>
</dbReference>
<comment type="similarity">
    <text evidence="3 11">Belongs to the thiolase-like superfamily. Thiolase family.</text>
</comment>
<dbReference type="InterPro" id="IPR020610">
    <property type="entry name" value="Thiolase_AS"/>
</dbReference>
<evidence type="ECO:0000313" key="14">
    <source>
        <dbReference type="EMBL" id="BCZ79043.1"/>
    </source>
</evidence>
<dbReference type="PROSITE" id="PS00737">
    <property type="entry name" value="THIOLASE_2"/>
    <property type="match status" value="1"/>
</dbReference>
<dbReference type="InterPro" id="IPR016039">
    <property type="entry name" value="Thiolase-like"/>
</dbReference>
<dbReference type="PANTHER" id="PTHR18919:SF107">
    <property type="entry name" value="ACETYL-COA ACETYLTRANSFERASE, CYTOSOLIC"/>
    <property type="match status" value="1"/>
</dbReference>
<dbReference type="InterPro" id="IPR012793">
    <property type="entry name" value="PcaF"/>
</dbReference>
<dbReference type="InterPro" id="IPR020617">
    <property type="entry name" value="Thiolase_C"/>
</dbReference>
<keyword evidence="7" id="KW-0058">Aromatic hydrocarbons catabolism</keyword>
<evidence type="ECO:0000259" key="13">
    <source>
        <dbReference type="Pfam" id="PF02803"/>
    </source>
</evidence>
<protein>
    <recommendedName>
        <fullName evidence="5">Beta-ketoadipyl-CoA thiolase</fullName>
        <ecNumber evidence="4">2.3.1.174</ecNumber>
    </recommendedName>
    <alternativeName>
        <fullName evidence="9">3-oxoadipyl-CoA thiolase</fullName>
    </alternativeName>
</protein>
<evidence type="ECO:0000256" key="10">
    <source>
        <dbReference type="ARBA" id="ARBA00048527"/>
    </source>
</evidence>
<dbReference type="PROSITE" id="PS00098">
    <property type="entry name" value="THIOLASE_1"/>
    <property type="match status" value="1"/>
</dbReference>
<dbReference type="Pfam" id="PF02803">
    <property type="entry name" value="Thiolase_C"/>
    <property type="match status" value="1"/>
</dbReference>
<dbReference type="PANTHER" id="PTHR18919">
    <property type="entry name" value="ACETYL-COA C-ACYLTRANSFERASE"/>
    <property type="match status" value="1"/>
</dbReference>
<feature type="domain" description="Thiolase C-terminal" evidence="13">
    <location>
        <begin position="277"/>
        <end position="399"/>
    </location>
</feature>
<accession>A0ABM7TVS2</accession>
<dbReference type="SUPFAM" id="SSF53901">
    <property type="entry name" value="Thiolase-like"/>
    <property type="match status" value="2"/>
</dbReference>
<reference evidence="14 15" key="1">
    <citation type="journal article" date="2022" name="Front. Microbiol.">
        <title>Identification and characterization of a novel class of self-sufficient cytochrome P450 hydroxylase involved in cyclohexanecarboxylate degradation in Paraburkholderia terrae strain KU-64.</title>
        <authorList>
            <person name="Yamamoto T."/>
            <person name="Hasegawa Y."/>
            <person name="Iwaki H."/>
        </authorList>
    </citation>
    <scope>NUCLEOTIDE SEQUENCE [LARGE SCALE GENOMIC DNA]</scope>
    <source>
        <strain evidence="14 15">KU-64</strain>
    </source>
</reference>
<name>A0ABM7TVS2_9BURK</name>
<keyword evidence="6 11" id="KW-0808">Transferase</keyword>
<evidence type="ECO:0000259" key="12">
    <source>
        <dbReference type="Pfam" id="PF00108"/>
    </source>
</evidence>
<comment type="pathway">
    <text evidence="2">Aromatic compound metabolism; beta-ketoadipate pathway; acetyl-CoA and succinyl-CoA from 3-oxoadipate: step 2/2.</text>
</comment>
<evidence type="ECO:0000256" key="3">
    <source>
        <dbReference type="ARBA" id="ARBA00010982"/>
    </source>
</evidence>
<evidence type="ECO:0000256" key="6">
    <source>
        <dbReference type="ARBA" id="ARBA00022679"/>
    </source>
</evidence>
<evidence type="ECO:0000256" key="11">
    <source>
        <dbReference type="RuleBase" id="RU003557"/>
    </source>
</evidence>
<dbReference type="CDD" id="cd00751">
    <property type="entry name" value="thiolase"/>
    <property type="match status" value="1"/>
</dbReference>
<dbReference type="Proteomes" id="UP001319874">
    <property type="component" value="Chromosome 1"/>
</dbReference>
<evidence type="ECO:0000256" key="7">
    <source>
        <dbReference type="ARBA" id="ARBA00022797"/>
    </source>
</evidence>
<sequence>MTDAFICDAIRTPFGRYGGALKDVRADDLGAVPIKALIERNPGVNWRALDDVIYGCANQAGEDNRNVARMSALLAGLPTDAPGATLNRLCGSGMDAVGTAARAIKAGEANLMIAGGVESMTRAPFVMGKASSAFSRQSEIHDTTIGWRFVNAQMKREYGVDSMPETAENVAVDFNISRADQDAFAMRSQEKAARAQRDGTLAHEIVPVEIPQKKGEPIRVALDEHPRETSLEALGKLKGVVRPDGSVTAGNASGVNDGACALLIASEAAAEQYGLRRRARVIGMATAGVEPRIMGIGPAPATQKLLKQLNMTLDQFDVIELNEAFASQGLAVLRQLGLRDDDPRVNPNGGAIALGHPLGASGARLITTALYQLERTNGRYALCTMCIGVGQGIALAIERV</sequence>
<evidence type="ECO:0000256" key="5">
    <source>
        <dbReference type="ARBA" id="ARBA00016181"/>
    </source>
</evidence>
<dbReference type="Gene3D" id="3.40.47.10">
    <property type="match status" value="1"/>
</dbReference>
<dbReference type="PIRSF" id="PIRSF000429">
    <property type="entry name" value="Ac-CoA_Ac_transf"/>
    <property type="match status" value="1"/>
</dbReference>
<proteinExistence type="inferred from homology"/>
<dbReference type="InterPro" id="IPR020615">
    <property type="entry name" value="Thiolase_acyl_enz_int_AS"/>
</dbReference>
<evidence type="ECO:0000313" key="15">
    <source>
        <dbReference type="Proteomes" id="UP001319874"/>
    </source>
</evidence>
<dbReference type="InterPro" id="IPR002155">
    <property type="entry name" value="Thiolase"/>
</dbReference>
<keyword evidence="8 11" id="KW-0012">Acyltransferase</keyword>